<evidence type="ECO:0000313" key="2">
    <source>
        <dbReference type="Proteomes" id="UP000823775"/>
    </source>
</evidence>
<comment type="caution">
    <text evidence="1">The sequence shown here is derived from an EMBL/GenBank/DDBJ whole genome shotgun (WGS) entry which is preliminary data.</text>
</comment>
<proteinExistence type="predicted"/>
<name>A0ABS8SXL7_DATST</name>
<dbReference type="EMBL" id="JACEIK010000916">
    <property type="protein sequence ID" value="MCD7463799.1"/>
    <property type="molecule type" value="Genomic_DNA"/>
</dbReference>
<gene>
    <name evidence="1" type="ORF">HAX54_051415</name>
</gene>
<dbReference type="Proteomes" id="UP000823775">
    <property type="component" value="Unassembled WGS sequence"/>
</dbReference>
<protein>
    <submittedName>
        <fullName evidence="1">Uncharacterized protein</fullName>
    </submittedName>
</protein>
<reference evidence="1 2" key="1">
    <citation type="journal article" date="2021" name="BMC Genomics">
        <title>Datura genome reveals duplications of psychoactive alkaloid biosynthetic genes and high mutation rate following tissue culture.</title>
        <authorList>
            <person name="Rajewski A."/>
            <person name="Carter-House D."/>
            <person name="Stajich J."/>
            <person name="Litt A."/>
        </authorList>
    </citation>
    <scope>NUCLEOTIDE SEQUENCE [LARGE SCALE GENOMIC DNA]</scope>
    <source>
        <strain evidence="1">AR-01</strain>
    </source>
</reference>
<sequence>KGIDISRIHADAQMVEDLTNCIGDTHRERDQSKRVRTVGFYKKPHTDPRFQSS</sequence>
<evidence type="ECO:0000313" key="1">
    <source>
        <dbReference type="EMBL" id="MCD7463799.1"/>
    </source>
</evidence>
<feature type="non-terminal residue" evidence="1">
    <location>
        <position position="1"/>
    </location>
</feature>
<keyword evidence="2" id="KW-1185">Reference proteome</keyword>
<feature type="non-terminal residue" evidence="1">
    <location>
        <position position="53"/>
    </location>
</feature>
<organism evidence="1 2">
    <name type="scientific">Datura stramonium</name>
    <name type="common">Jimsonweed</name>
    <name type="synonym">Common thornapple</name>
    <dbReference type="NCBI Taxonomy" id="4076"/>
    <lineage>
        <taxon>Eukaryota</taxon>
        <taxon>Viridiplantae</taxon>
        <taxon>Streptophyta</taxon>
        <taxon>Embryophyta</taxon>
        <taxon>Tracheophyta</taxon>
        <taxon>Spermatophyta</taxon>
        <taxon>Magnoliopsida</taxon>
        <taxon>eudicotyledons</taxon>
        <taxon>Gunneridae</taxon>
        <taxon>Pentapetalae</taxon>
        <taxon>asterids</taxon>
        <taxon>lamiids</taxon>
        <taxon>Solanales</taxon>
        <taxon>Solanaceae</taxon>
        <taxon>Solanoideae</taxon>
        <taxon>Datureae</taxon>
        <taxon>Datura</taxon>
    </lineage>
</organism>
<accession>A0ABS8SXL7</accession>